<evidence type="ECO:0000313" key="1">
    <source>
        <dbReference type="EMBL" id="KAJ1676061.1"/>
    </source>
</evidence>
<feature type="non-terminal residue" evidence="1">
    <location>
        <position position="1"/>
    </location>
</feature>
<sequence length="55" mass="6509">YLSSITCTEDKYDEDKDIEAQSLLLMHVHLSYDYLILDEPTARAMWLKLEAQFNK</sequence>
<evidence type="ECO:0000313" key="2">
    <source>
        <dbReference type="Proteomes" id="UP001145114"/>
    </source>
</evidence>
<keyword evidence="2" id="KW-1185">Reference proteome</keyword>
<comment type="caution">
    <text evidence="1">The sequence shown here is derived from an EMBL/GenBank/DDBJ whole genome shotgun (WGS) entry which is preliminary data.</text>
</comment>
<organism evidence="1 2">
    <name type="scientific">Spiromyces aspiralis</name>
    <dbReference type="NCBI Taxonomy" id="68401"/>
    <lineage>
        <taxon>Eukaryota</taxon>
        <taxon>Fungi</taxon>
        <taxon>Fungi incertae sedis</taxon>
        <taxon>Zoopagomycota</taxon>
        <taxon>Kickxellomycotina</taxon>
        <taxon>Kickxellomycetes</taxon>
        <taxon>Kickxellales</taxon>
        <taxon>Kickxellaceae</taxon>
        <taxon>Spiromyces</taxon>
    </lineage>
</organism>
<feature type="non-terminal residue" evidence="1">
    <location>
        <position position="55"/>
    </location>
</feature>
<name>A0ACC1HL18_9FUNG</name>
<gene>
    <name evidence="1" type="ORF">EV182_008962</name>
</gene>
<reference evidence="1" key="1">
    <citation type="submission" date="2022-06" db="EMBL/GenBank/DDBJ databases">
        <title>Phylogenomic reconstructions and comparative analyses of Kickxellomycotina fungi.</title>
        <authorList>
            <person name="Reynolds N.K."/>
            <person name="Stajich J.E."/>
            <person name="Barry K."/>
            <person name="Grigoriev I.V."/>
            <person name="Crous P."/>
            <person name="Smith M.E."/>
        </authorList>
    </citation>
    <scope>NUCLEOTIDE SEQUENCE</scope>
    <source>
        <strain evidence="1">RSA 2271</strain>
    </source>
</reference>
<dbReference type="Proteomes" id="UP001145114">
    <property type="component" value="Unassembled WGS sequence"/>
</dbReference>
<protein>
    <submittedName>
        <fullName evidence="1">Uncharacterized protein</fullName>
    </submittedName>
</protein>
<accession>A0ACC1HL18</accession>
<proteinExistence type="predicted"/>
<dbReference type="EMBL" id="JAMZIH010005124">
    <property type="protein sequence ID" value="KAJ1676061.1"/>
    <property type="molecule type" value="Genomic_DNA"/>
</dbReference>